<gene>
    <name evidence="1" type="ORF">niasHT_036955</name>
</gene>
<dbReference type="AlphaFoldDB" id="A0ABD2IG43"/>
<dbReference type="EMBL" id="JBICBT010001214">
    <property type="protein sequence ID" value="KAL3078072.1"/>
    <property type="molecule type" value="Genomic_DNA"/>
</dbReference>
<proteinExistence type="predicted"/>
<reference evidence="1 2" key="1">
    <citation type="submission" date="2024-10" db="EMBL/GenBank/DDBJ databases">
        <authorList>
            <person name="Kim D."/>
        </authorList>
    </citation>
    <scope>NUCLEOTIDE SEQUENCE [LARGE SCALE GENOMIC DNA]</scope>
    <source>
        <strain evidence="1">BH-2024</strain>
    </source>
</reference>
<evidence type="ECO:0000313" key="2">
    <source>
        <dbReference type="Proteomes" id="UP001620626"/>
    </source>
</evidence>
<dbReference type="Proteomes" id="UP001620626">
    <property type="component" value="Unassembled WGS sequence"/>
</dbReference>
<comment type="caution">
    <text evidence="1">The sequence shown here is derived from an EMBL/GenBank/DDBJ whole genome shotgun (WGS) entry which is preliminary data.</text>
</comment>
<evidence type="ECO:0000313" key="1">
    <source>
        <dbReference type="EMBL" id="KAL3078072.1"/>
    </source>
</evidence>
<protein>
    <submittedName>
        <fullName evidence="1">Uncharacterized protein</fullName>
    </submittedName>
</protein>
<name>A0ABD2IG43_9BILA</name>
<keyword evidence="2" id="KW-1185">Reference proteome</keyword>
<sequence length="87" mass="10091">MPTLTTPMKNCVEWAQQQRHFWLPNELIYELLHFVRASNFWTRSLLEEHISGAKDALGKYGMNAFSDDDGLVGFEMLELDNTVIIMN</sequence>
<organism evidence="1 2">
    <name type="scientific">Heterodera trifolii</name>
    <dbReference type="NCBI Taxonomy" id="157864"/>
    <lineage>
        <taxon>Eukaryota</taxon>
        <taxon>Metazoa</taxon>
        <taxon>Ecdysozoa</taxon>
        <taxon>Nematoda</taxon>
        <taxon>Chromadorea</taxon>
        <taxon>Rhabditida</taxon>
        <taxon>Tylenchina</taxon>
        <taxon>Tylenchomorpha</taxon>
        <taxon>Tylenchoidea</taxon>
        <taxon>Heteroderidae</taxon>
        <taxon>Heteroderinae</taxon>
        <taxon>Heterodera</taxon>
    </lineage>
</organism>
<accession>A0ABD2IG43</accession>